<dbReference type="Pfam" id="PF06035">
    <property type="entry name" value="Peptidase_C93"/>
    <property type="match status" value="1"/>
</dbReference>
<evidence type="ECO:0000313" key="1">
    <source>
        <dbReference type="EMBL" id="KTD60787.1"/>
    </source>
</evidence>
<comment type="caution">
    <text evidence="1">The sequence shown here is derived from an EMBL/GenBank/DDBJ whole genome shotgun (WGS) entry which is preliminary data.</text>
</comment>
<proteinExistence type="predicted"/>
<dbReference type="PATRIC" id="fig|1122169.6.peg.1730"/>
<accession>A0A0W0YW47</accession>
<dbReference type="Gene3D" id="3.10.620.30">
    <property type="match status" value="1"/>
</dbReference>
<dbReference type="eggNOG" id="COG3672">
    <property type="taxonomic scope" value="Bacteria"/>
</dbReference>
<dbReference type="EMBL" id="LNYW01000043">
    <property type="protein sequence ID" value="KTD60787.1"/>
    <property type="molecule type" value="Genomic_DNA"/>
</dbReference>
<dbReference type="PANTHER" id="PTHR39327">
    <property type="match status" value="1"/>
</dbReference>
<gene>
    <name evidence="1" type="ORF">Lsha_1504</name>
</gene>
<protein>
    <submittedName>
        <fullName evidence="1">Periplasmic protein</fullName>
    </submittedName>
</protein>
<sequence>MAGPKSFGYLLICLVLFYTPFSPSQASITLKTEKIQRMAQNSQGNIQKRFRAWAKLIESLEHQPVDAQLDKVNSFFNQFAFQSDIKSRGVDDYWKSPEEFIIDGGGDCEDYAIIKYFTLVTLGIPTEKLRITYVTSLKLNQAHMVLSYYASPEAEPLILDSLESKILKASQRQDLKPVYSFNGDGLWLAKQRGQNTLMGQPNSLGKWDELMKRMQ</sequence>
<organism evidence="1 2">
    <name type="scientific">Legionella shakespearei DSM 23087</name>
    <dbReference type="NCBI Taxonomy" id="1122169"/>
    <lineage>
        <taxon>Bacteria</taxon>
        <taxon>Pseudomonadati</taxon>
        <taxon>Pseudomonadota</taxon>
        <taxon>Gammaproteobacteria</taxon>
        <taxon>Legionellales</taxon>
        <taxon>Legionellaceae</taxon>
        <taxon>Legionella</taxon>
    </lineage>
</organism>
<evidence type="ECO:0000313" key="2">
    <source>
        <dbReference type="Proteomes" id="UP000054600"/>
    </source>
</evidence>
<reference evidence="1 2" key="1">
    <citation type="submission" date="2015-11" db="EMBL/GenBank/DDBJ databases">
        <title>Genomic analysis of 38 Legionella species identifies large and diverse effector repertoires.</title>
        <authorList>
            <person name="Burstein D."/>
            <person name="Amaro F."/>
            <person name="Zusman T."/>
            <person name="Lifshitz Z."/>
            <person name="Cohen O."/>
            <person name="Gilbert J.A."/>
            <person name="Pupko T."/>
            <person name="Shuman H.A."/>
            <person name="Segal G."/>
        </authorList>
    </citation>
    <scope>NUCLEOTIDE SEQUENCE [LARGE SCALE GENOMIC DNA]</scope>
    <source>
        <strain evidence="1 2">ATCC 49655</strain>
    </source>
</reference>
<dbReference type="PANTHER" id="PTHR39327:SF1">
    <property type="entry name" value="BLR5470 PROTEIN"/>
    <property type="match status" value="1"/>
</dbReference>
<dbReference type="STRING" id="1122169.Lsha_1504"/>
<keyword evidence="2" id="KW-1185">Reference proteome</keyword>
<dbReference type="Proteomes" id="UP000054600">
    <property type="component" value="Unassembled WGS sequence"/>
</dbReference>
<name>A0A0W0YW47_9GAMM</name>
<dbReference type="InterPro" id="IPR010319">
    <property type="entry name" value="Transglutaminase-like_Cys_pept"/>
</dbReference>
<dbReference type="AlphaFoldDB" id="A0A0W0YW47"/>